<dbReference type="SMART" id="SM00449">
    <property type="entry name" value="SPRY"/>
    <property type="match status" value="1"/>
</dbReference>
<accession>A0A6G1B2K3</accession>
<protein>
    <submittedName>
        <fullName evidence="2">TRI26 protein</fullName>
    </submittedName>
</protein>
<dbReference type="EMBL" id="VOAJ01002539">
    <property type="protein sequence ID" value="KAF0882288.1"/>
    <property type="molecule type" value="Genomic_DNA"/>
</dbReference>
<proteinExistence type="predicted"/>
<dbReference type="Pfam" id="PF13765">
    <property type="entry name" value="PRY"/>
    <property type="match status" value="1"/>
</dbReference>
<evidence type="ECO:0000313" key="3">
    <source>
        <dbReference type="Proteomes" id="UP000475037"/>
    </source>
</evidence>
<sequence length="170" mass="19154">VSVTLDPQSASGYLQLSEDWKCVTYSGLYQSTYLHPHQFDCEPGVLGSKGFTWGKVYWEVEVDREGCCMVGVARDSVKRKGDVSLRPEDGVWALRLSSAGIWANTDPEAELFPALRPRRVGIALDYEGGTVTFTNAESQELIYTFTATFTRRLVPFLWLKWPGTRLLLRP</sequence>
<dbReference type="InterPro" id="IPR001870">
    <property type="entry name" value="B30.2/SPRY"/>
</dbReference>
<dbReference type="AlphaFoldDB" id="A0A6G1B2K3"/>
<dbReference type="SMART" id="SM00589">
    <property type="entry name" value="PRY"/>
    <property type="match status" value="1"/>
</dbReference>
<dbReference type="InterPro" id="IPR043136">
    <property type="entry name" value="B30.2/SPRY_sf"/>
</dbReference>
<dbReference type="Proteomes" id="UP000475037">
    <property type="component" value="Unassembled WGS sequence"/>
</dbReference>
<dbReference type="CDD" id="cd15826">
    <property type="entry name" value="SPRY_PRY_TRIM15"/>
    <property type="match status" value="1"/>
</dbReference>
<feature type="non-terminal residue" evidence="2">
    <location>
        <position position="170"/>
    </location>
</feature>
<gene>
    <name evidence="2" type="primary">Trim26_0</name>
    <name evidence="2" type="ORF">FOF47_R06070</name>
</gene>
<reference evidence="2 3" key="1">
    <citation type="submission" date="2019-11" db="EMBL/GenBank/DDBJ databases">
        <authorList>
            <person name="Yang C."/>
            <person name="Li F."/>
        </authorList>
    </citation>
    <scope>NUCLEOTIDE SEQUENCE [LARGE SCALE GENOMIC DNA]</scope>
    <source>
        <strain evidence="2">KB4526</strain>
        <tissue evidence="2">Muscle</tissue>
    </source>
</reference>
<dbReference type="Gene3D" id="2.60.120.920">
    <property type="match status" value="1"/>
</dbReference>
<dbReference type="PANTHER" id="PTHR24103">
    <property type="entry name" value="E3 UBIQUITIN-PROTEIN LIGASE TRIM"/>
    <property type="match status" value="1"/>
</dbReference>
<dbReference type="SUPFAM" id="SSF49899">
    <property type="entry name" value="Concanavalin A-like lectins/glucanases"/>
    <property type="match status" value="1"/>
</dbReference>
<feature type="domain" description="B30.2/SPRY" evidence="1">
    <location>
        <begin position="1"/>
        <end position="170"/>
    </location>
</feature>
<feature type="non-terminal residue" evidence="2">
    <location>
        <position position="1"/>
    </location>
</feature>
<dbReference type="Pfam" id="PF00622">
    <property type="entry name" value="SPRY"/>
    <property type="match status" value="1"/>
</dbReference>
<comment type="caution">
    <text evidence="2">The sequence shown here is derived from an EMBL/GenBank/DDBJ whole genome shotgun (WGS) entry which is preliminary data.</text>
</comment>
<evidence type="ECO:0000259" key="1">
    <source>
        <dbReference type="PROSITE" id="PS50188"/>
    </source>
</evidence>
<dbReference type="InterPro" id="IPR013320">
    <property type="entry name" value="ConA-like_dom_sf"/>
</dbReference>
<dbReference type="FunFam" id="2.60.120.920:FF:000004">
    <property type="entry name" value="Butyrophilin subfamily 1 member A1"/>
    <property type="match status" value="1"/>
</dbReference>
<evidence type="ECO:0000313" key="2">
    <source>
        <dbReference type="EMBL" id="KAF0882288.1"/>
    </source>
</evidence>
<dbReference type="InterPro" id="IPR003877">
    <property type="entry name" value="SPRY_dom"/>
</dbReference>
<dbReference type="InterPro" id="IPR003879">
    <property type="entry name" value="Butyrophylin_SPRY"/>
</dbReference>
<dbReference type="PROSITE" id="PS50188">
    <property type="entry name" value="B302_SPRY"/>
    <property type="match status" value="1"/>
</dbReference>
<name>A0A6G1B2K3_CROCR</name>
<dbReference type="PRINTS" id="PR01407">
    <property type="entry name" value="BUTYPHLNCDUF"/>
</dbReference>
<keyword evidence="3" id="KW-1185">Reference proteome</keyword>
<dbReference type="InterPro" id="IPR006574">
    <property type="entry name" value="PRY"/>
</dbReference>
<organism evidence="2 3">
    <name type="scientific">Crocuta crocuta</name>
    <name type="common">Spotted hyena</name>
    <dbReference type="NCBI Taxonomy" id="9678"/>
    <lineage>
        <taxon>Eukaryota</taxon>
        <taxon>Metazoa</taxon>
        <taxon>Chordata</taxon>
        <taxon>Craniata</taxon>
        <taxon>Vertebrata</taxon>
        <taxon>Euteleostomi</taxon>
        <taxon>Mammalia</taxon>
        <taxon>Eutheria</taxon>
        <taxon>Laurasiatheria</taxon>
        <taxon>Carnivora</taxon>
        <taxon>Feliformia</taxon>
        <taxon>Hyaenidae</taxon>
        <taxon>Crocuta</taxon>
    </lineage>
</organism>
<dbReference type="InterPro" id="IPR050143">
    <property type="entry name" value="TRIM/RBCC"/>
</dbReference>